<accession>A0AAV7TKH2</accession>
<keyword evidence="1" id="KW-0175">Coiled coil</keyword>
<keyword evidence="2" id="KW-0472">Membrane</keyword>
<evidence type="ECO:0000256" key="1">
    <source>
        <dbReference type="SAM" id="Coils"/>
    </source>
</evidence>
<evidence type="ECO:0000313" key="3">
    <source>
        <dbReference type="EMBL" id="KAJ1176766.1"/>
    </source>
</evidence>
<gene>
    <name evidence="3" type="ORF">NDU88_002033</name>
</gene>
<feature type="coiled-coil region" evidence="1">
    <location>
        <begin position="8"/>
        <end position="35"/>
    </location>
</feature>
<keyword evidence="2" id="KW-1133">Transmembrane helix</keyword>
<keyword evidence="2" id="KW-0812">Transmembrane</keyword>
<organism evidence="3 4">
    <name type="scientific">Pleurodeles waltl</name>
    <name type="common">Iberian ribbed newt</name>
    <dbReference type="NCBI Taxonomy" id="8319"/>
    <lineage>
        <taxon>Eukaryota</taxon>
        <taxon>Metazoa</taxon>
        <taxon>Chordata</taxon>
        <taxon>Craniata</taxon>
        <taxon>Vertebrata</taxon>
        <taxon>Euteleostomi</taxon>
        <taxon>Amphibia</taxon>
        <taxon>Batrachia</taxon>
        <taxon>Caudata</taxon>
        <taxon>Salamandroidea</taxon>
        <taxon>Salamandridae</taxon>
        <taxon>Pleurodelinae</taxon>
        <taxon>Pleurodeles</taxon>
    </lineage>
</organism>
<protein>
    <submittedName>
        <fullName evidence="3">Uncharacterized protein</fullName>
    </submittedName>
</protein>
<reference evidence="3" key="1">
    <citation type="journal article" date="2022" name="bioRxiv">
        <title>Sequencing and chromosome-scale assembly of the giantPleurodeles waltlgenome.</title>
        <authorList>
            <person name="Brown T."/>
            <person name="Elewa A."/>
            <person name="Iarovenko S."/>
            <person name="Subramanian E."/>
            <person name="Araus A.J."/>
            <person name="Petzold A."/>
            <person name="Susuki M."/>
            <person name="Suzuki K.-i.T."/>
            <person name="Hayashi T."/>
            <person name="Toyoda A."/>
            <person name="Oliveira C."/>
            <person name="Osipova E."/>
            <person name="Leigh N.D."/>
            <person name="Simon A."/>
            <person name="Yun M.H."/>
        </authorList>
    </citation>
    <scope>NUCLEOTIDE SEQUENCE</scope>
    <source>
        <strain evidence="3">20211129_DDA</strain>
        <tissue evidence="3">Liver</tissue>
    </source>
</reference>
<sequence>MMGKVGDQRKWQQRLTTLESELLTLEKSHEDARTTERKRAVTLEPVKRTYLLKQKHLYEAGNMTANRYLISHSQSHLSKSVVLIVYIVDMTVPSAICNYKDTPLLQEFWGIRAKIKDIKYIERMQTARLKRVPFIVYIYVIAIDVIINGFVGGLIPVIGTI</sequence>
<feature type="transmembrane region" description="Helical" evidence="2">
    <location>
        <begin position="134"/>
        <end position="158"/>
    </location>
</feature>
<evidence type="ECO:0000313" key="4">
    <source>
        <dbReference type="Proteomes" id="UP001066276"/>
    </source>
</evidence>
<proteinExistence type="predicted"/>
<dbReference type="Proteomes" id="UP001066276">
    <property type="component" value="Chromosome 3_2"/>
</dbReference>
<evidence type="ECO:0000256" key="2">
    <source>
        <dbReference type="SAM" id="Phobius"/>
    </source>
</evidence>
<comment type="caution">
    <text evidence="3">The sequence shown here is derived from an EMBL/GenBank/DDBJ whole genome shotgun (WGS) entry which is preliminary data.</text>
</comment>
<name>A0AAV7TKH2_PLEWA</name>
<dbReference type="AlphaFoldDB" id="A0AAV7TKH2"/>
<keyword evidence="4" id="KW-1185">Reference proteome</keyword>
<dbReference type="EMBL" id="JANPWB010000006">
    <property type="protein sequence ID" value="KAJ1176766.1"/>
    <property type="molecule type" value="Genomic_DNA"/>
</dbReference>